<evidence type="ECO:0000313" key="6">
    <source>
        <dbReference type="Proteomes" id="UP001228113"/>
    </source>
</evidence>
<feature type="domain" description="Calcineurin-like phosphoesterase" evidence="4">
    <location>
        <begin position="156"/>
        <end position="329"/>
    </location>
</feature>
<name>A0AA48GUC6_9BACT</name>
<feature type="transmembrane region" description="Helical" evidence="3">
    <location>
        <begin position="70"/>
        <end position="90"/>
    </location>
</feature>
<keyword evidence="2" id="KW-0378">Hydrolase</keyword>
<evidence type="ECO:0000259" key="4">
    <source>
        <dbReference type="Pfam" id="PF00149"/>
    </source>
</evidence>
<dbReference type="PANTHER" id="PTHR31302">
    <property type="entry name" value="TRANSMEMBRANE PROTEIN WITH METALLOPHOSPHOESTERASE DOMAIN-RELATED"/>
    <property type="match status" value="1"/>
</dbReference>
<evidence type="ECO:0000256" key="2">
    <source>
        <dbReference type="ARBA" id="ARBA00022801"/>
    </source>
</evidence>
<keyword evidence="1" id="KW-0479">Metal-binding</keyword>
<dbReference type="PANTHER" id="PTHR31302:SF31">
    <property type="entry name" value="PHOSPHODIESTERASE YAEI"/>
    <property type="match status" value="1"/>
</dbReference>
<keyword evidence="3" id="KW-0472">Membrane</keyword>
<reference evidence="5" key="1">
    <citation type="journal article" date="2023" name="Int. J. Syst. Evol. Microbiol.">
        <title>Mesoterricola silvestris gen. nov., sp. nov., Mesoterricola sediminis sp. nov., Geothrix oryzae sp. nov., Geothrix edaphica sp. nov., Geothrix rubra sp. nov., and Geothrix limicola sp. nov., six novel members of Acidobacteriota isolated from soils.</title>
        <authorList>
            <person name="Itoh H."/>
            <person name="Sugisawa Y."/>
            <person name="Mise K."/>
            <person name="Xu Z."/>
            <person name="Kuniyasu M."/>
            <person name="Ushijima N."/>
            <person name="Kawano K."/>
            <person name="Kobayashi E."/>
            <person name="Shiratori Y."/>
            <person name="Masuda Y."/>
            <person name="Senoo K."/>
        </authorList>
    </citation>
    <scope>NUCLEOTIDE SEQUENCE</scope>
    <source>
        <strain evidence="5">W786</strain>
    </source>
</reference>
<dbReference type="InterPro" id="IPR051158">
    <property type="entry name" value="Metallophosphoesterase_sf"/>
</dbReference>
<dbReference type="GO" id="GO:0009245">
    <property type="term" value="P:lipid A biosynthetic process"/>
    <property type="evidence" value="ECO:0007669"/>
    <property type="project" value="TreeGrafter"/>
</dbReference>
<dbReference type="SUPFAM" id="SSF56300">
    <property type="entry name" value="Metallo-dependent phosphatases"/>
    <property type="match status" value="1"/>
</dbReference>
<feature type="transmembrane region" description="Helical" evidence="3">
    <location>
        <begin position="34"/>
        <end position="58"/>
    </location>
</feature>
<dbReference type="GO" id="GO:0046872">
    <property type="term" value="F:metal ion binding"/>
    <property type="evidence" value="ECO:0007669"/>
    <property type="project" value="UniProtKB-KW"/>
</dbReference>
<dbReference type="InterPro" id="IPR029052">
    <property type="entry name" value="Metallo-depent_PP-like"/>
</dbReference>
<dbReference type="InterPro" id="IPR004843">
    <property type="entry name" value="Calcineurin-like_PHP"/>
</dbReference>
<keyword evidence="6" id="KW-1185">Reference proteome</keyword>
<protein>
    <submittedName>
        <fullName evidence="5">Metallophosphatase</fullName>
    </submittedName>
</protein>
<dbReference type="KEGG" id="msea:METESE_07630"/>
<accession>A0AA48GUC6</accession>
<dbReference type="Gene3D" id="3.60.21.10">
    <property type="match status" value="1"/>
</dbReference>
<keyword evidence="3" id="KW-1133">Transmembrane helix</keyword>
<dbReference type="EMBL" id="AP027081">
    <property type="protein sequence ID" value="BDU75805.1"/>
    <property type="molecule type" value="Genomic_DNA"/>
</dbReference>
<dbReference type="Proteomes" id="UP001228113">
    <property type="component" value="Chromosome"/>
</dbReference>
<dbReference type="GO" id="GO:0016020">
    <property type="term" value="C:membrane"/>
    <property type="evidence" value="ECO:0007669"/>
    <property type="project" value="GOC"/>
</dbReference>
<dbReference type="Pfam" id="PF00149">
    <property type="entry name" value="Metallophos"/>
    <property type="match status" value="1"/>
</dbReference>
<evidence type="ECO:0000256" key="1">
    <source>
        <dbReference type="ARBA" id="ARBA00022723"/>
    </source>
</evidence>
<organism evidence="5 6">
    <name type="scientific">Mesoterricola sediminis</name>
    <dbReference type="NCBI Taxonomy" id="2927980"/>
    <lineage>
        <taxon>Bacteria</taxon>
        <taxon>Pseudomonadati</taxon>
        <taxon>Acidobacteriota</taxon>
        <taxon>Holophagae</taxon>
        <taxon>Holophagales</taxon>
        <taxon>Holophagaceae</taxon>
        <taxon>Mesoterricola</taxon>
    </lineage>
</organism>
<gene>
    <name evidence="5" type="ORF">METESE_07630</name>
</gene>
<dbReference type="CDD" id="cd07385">
    <property type="entry name" value="MPP_YkuE_C"/>
    <property type="match status" value="1"/>
</dbReference>
<dbReference type="RefSeq" id="WP_243329271.1">
    <property type="nucleotide sequence ID" value="NZ_AP027081.1"/>
</dbReference>
<proteinExistence type="predicted"/>
<evidence type="ECO:0000256" key="3">
    <source>
        <dbReference type="SAM" id="Phobius"/>
    </source>
</evidence>
<keyword evidence="3" id="KW-0812">Transmembrane</keyword>
<evidence type="ECO:0000313" key="5">
    <source>
        <dbReference type="EMBL" id="BDU75805.1"/>
    </source>
</evidence>
<dbReference type="GO" id="GO:0008758">
    <property type="term" value="F:UDP-2,3-diacylglucosamine hydrolase activity"/>
    <property type="evidence" value="ECO:0007669"/>
    <property type="project" value="TreeGrafter"/>
</dbReference>
<sequence>MLFIIFILFVLLLQVFHRRLLHRLLPEGADRWVTSALLLIHLPLALYVAARLTGLAGFLPWLRFLARGGVYFQLLTVMNLLLWGLSALLWRTRHGRRDPGGPEDPARRRFLRQTTALGTAFAAAGVLYGRREAFSDPEVVHLDLRFPDLPPGLDGIRIAQISDLHTGPLVKPAVVARWRALVQAERPELLLVTGDIVDSLPEEAQTVADAFRDFPAPLGRFAILGNHDYFTDPRPIWATLEAGGFRLLENRWELVRRNGDDLALVGLQDPMARHGHFRDIRFGPGPLPELAVRGLPPGTWRLCLSHRPSDWNLARKTGARLTLSGHTHGGQVNLIPGVSSALLVGPYTAGLYRKGGDALYVNRGLGVVGIPVRLGAPPEITILTLRRG</sequence>
<dbReference type="AlphaFoldDB" id="A0AA48GUC6"/>